<evidence type="ECO:0000256" key="1">
    <source>
        <dbReference type="ARBA" id="ARBA00022692"/>
    </source>
</evidence>
<feature type="transmembrane region" description="Helical" evidence="4">
    <location>
        <begin position="55"/>
        <end position="73"/>
    </location>
</feature>
<evidence type="ECO:0000256" key="2">
    <source>
        <dbReference type="ARBA" id="ARBA00022989"/>
    </source>
</evidence>
<evidence type="ECO:0000313" key="7">
    <source>
        <dbReference type="Proteomes" id="UP001597460"/>
    </source>
</evidence>
<sequence>MRSPLSSVGPLTEFIQNALGLSYSMVGLVTTLPLICFAALSGFTLYFTQRFGLEVTLGAALFILTVGTVGRSFANIPALYMGTLFIGIGIAIMNVLMPSIVKRDFPERSGLMTSMYSGVMGVGATLGAGVSVPLAHTTNWQFSLGSWAILAFLGMLFWIPQLRNRTKPKNPIHIISAIKKLGASPIAWQIALFMGLQSLIFYAILAWLPEILIDRGMTQTKAGLVLSISQGTGILGSLIIPVVAGRFKDQRRIVVVTGAMEIIGIAGILITETFMVSVWAGILGFGLGGNFSLALLFMVLRADSAELTTGLSGMAQSVGYFVAAFGPVFFGFIHDLTNSWNIPIYSMLAIAVLQLVIGLGAAKDRVIYENS</sequence>
<gene>
    <name evidence="6" type="ORF">ACFSVN_02300</name>
</gene>
<keyword evidence="3 4" id="KW-0472">Membrane</keyword>
<accession>A0ABW5JIA5</accession>
<dbReference type="InterPro" id="IPR052524">
    <property type="entry name" value="MFS_Cyanate_Porter"/>
</dbReference>
<dbReference type="PROSITE" id="PS50850">
    <property type="entry name" value="MFS"/>
    <property type="match status" value="1"/>
</dbReference>
<dbReference type="EMBL" id="JBHULI010000002">
    <property type="protein sequence ID" value="MFD2531272.1"/>
    <property type="molecule type" value="Genomic_DNA"/>
</dbReference>
<feature type="transmembrane region" description="Helical" evidence="4">
    <location>
        <begin position="342"/>
        <end position="362"/>
    </location>
</feature>
<feature type="domain" description="Major facilitator superfamily (MFS) profile" evidence="5">
    <location>
        <begin position="1"/>
        <end position="366"/>
    </location>
</feature>
<feature type="transmembrane region" description="Helical" evidence="4">
    <location>
        <begin position="181"/>
        <end position="204"/>
    </location>
</feature>
<dbReference type="InterPro" id="IPR036259">
    <property type="entry name" value="MFS_trans_sf"/>
</dbReference>
<evidence type="ECO:0000259" key="5">
    <source>
        <dbReference type="PROSITE" id="PS50850"/>
    </source>
</evidence>
<keyword evidence="7" id="KW-1185">Reference proteome</keyword>
<evidence type="ECO:0000313" key="6">
    <source>
        <dbReference type="EMBL" id="MFD2531272.1"/>
    </source>
</evidence>
<protein>
    <submittedName>
        <fullName evidence="6">CynX/NimT family MFS transporter</fullName>
    </submittedName>
</protein>
<dbReference type="PANTHER" id="PTHR23523">
    <property type="match status" value="1"/>
</dbReference>
<feature type="transmembrane region" description="Helical" evidence="4">
    <location>
        <begin position="113"/>
        <end position="134"/>
    </location>
</feature>
<dbReference type="Gene3D" id="1.20.1250.20">
    <property type="entry name" value="MFS general substrate transporter like domains"/>
    <property type="match status" value="2"/>
</dbReference>
<keyword evidence="1 4" id="KW-0812">Transmembrane</keyword>
<comment type="caution">
    <text evidence="6">The sequence shown here is derived from an EMBL/GenBank/DDBJ whole genome shotgun (WGS) entry which is preliminary data.</text>
</comment>
<reference evidence="7" key="1">
    <citation type="journal article" date="2019" name="Int. J. Syst. Evol. Microbiol.">
        <title>The Global Catalogue of Microorganisms (GCM) 10K type strain sequencing project: providing services to taxonomists for standard genome sequencing and annotation.</title>
        <authorList>
            <consortium name="The Broad Institute Genomics Platform"/>
            <consortium name="The Broad Institute Genome Sequencing Center for Infectious Disease"/>
            <person name="Wu L."/>
            <person name="Ma J."/>
        </authorList>
    </citation>
    <scope>NUCLEOTIDE SEQUENCE [LARGE SCALE GENOMIC DNA]</scope>
    <source>
        <strain evidence="7">KCTC 52042</strain>
    </source>
</reference>
<dbReference type="RefSeq" id="WP_390297998.1">
    <property type="nucleotide sequence ID" value="NZ_JBHULI010000002.1"/>
</dbReference>
<dbReference type="Pfam" id="PF07690">
    <property type="entry name" value="MFS_1"/>
    <property type="match status" value="1"/>
</dbReference>
<feature type="transmembrane region" description="Helical" evidence="4">
    <location>
        <begin position="140"/>
        <end position="160"/>
    </location>
</feature>
<dbReference type="SUPFAM" id="SSF103473">
    <property type="entry name" value="MFS general substrate transporter"/>
    <property type="match status" value="1"/>
</dbReference>
<feature type="transmembrane region" description="Helical" evidence="4">
    <location>
        <begin position="20"/>
        <end position="48"/>
    </location>
</feature>
<feature type="transmembrane region" description="Helical" evidence="4">
    <location>
        <begin position="311"/>
        <end position="330"/>
    </location>
</feature>
<evidence type="ECO:0000256" key="4">
    <source>
        <dbReference type="SAM" id="Phobius"/>
    </source>
</evidence>
<feature type="transmembrane region" description="Helical" evidence="4">
    <location>
        <begin position="79"/>
        <end position="101"/>
    </location>
</feature>
<feature type="transmembrane region" description="Helical" evidence="4">
    <location>
        <begin position="253"/>
        <end position="270"/>
    </location>
</feature>
<feature type="transmembrane region" description="Helical" evidence="4">
    <location>
        <begin position="276"/>
        <end position="299"/>
    </location>
</feature>
<organism evidence="6 7">
    <name type="scientific">Gracilimonas halophila</name>
    <dbReference type="NCBI Taxonomy" id="1834464"/>
    <lineage>
        <taxon>Bacteria</taxon>
        <taxon>Pseudomonadati</taxon>
        <taxon>Balneolota</taxon>
        <taxon>Balneolia</taxon>
        <taxon>Balneolales</taxon>
        <taxon>Balneolaceae</taxon>
        <taxon>Gracilimonas</taxon>
    </lineage>
</organism>
<keyword evidence="2 4" id="KW-1133">Transmembrane helix</keyword>
<dbReference type="PANTHER" id="PTHR23523:SF2">
    <property type="entry name" value="2-NITROIMIDAZOLE TRANSPORTER"/>
    <property type="match status" value="1"/>
</dbReference>
<dbReference type="CDD" id="cd17339">
    <property type="entry name" value="MFS_NIMT_CynX_like"/>
    <property type="match status" value="1"/>
</dbReference>
<dbReference type="InterPro" id="IPR020846">
    <property type="entry name" value="MFS_dom"/>
</dbReference>
<dbReference type="Proteomes" id="UP001597460">
    <property type="component" value="Unassembled WGS sequence"/>
</dbReference>
<proteinExistence type="predicted"/>
<evidence type="ECO:0000256" key="3">
    <source>
        <dbReference type="ARBA" id="ARBA00023136"/>
    </source>
</evidence>
<name>A0ABW5JIA5_9BACT</name>
<dbReference type="InterPro" id="IPR011701">
    <property type="entry name" value="MFS"/>
</dbReference>
<feature type="transmembrane region" description="Helical" evidence="4">
    <location>
        <begin position="224"/>
        <end position="244"/>
    </location>
</feature>